<dbReference type="OrthoDB" id="9801834at2"/>
<dbReference type="PROSITE" id="PS00600">
    <property type="entry name" value="AA_TRANSFER_CLASS_3"/>
    <property type="match status" value="1"/>
</dbReference>
<evidence type="ECO:0000313" key="7">
    <source>
        <dbReference type="EMBL" id="SKA22104.1"/>
    </source>
</evidence>
<dbReference type="Pfam" id="PF00202">
    <property type="entry name" value="Aminotran_3"/>
    <property type="match status" value="1"/>
</dbReference>
<evidence type="ECO:0000256" key="2">
    <source>
        <dbReference type="ARBA" id="ARBA00008954"/>
    </source>
</evidence>
<dbReference type="InterPro" id="IPR005814">
    <property type="entry name" value="Aminotrans_3"/>
</dbReference>
<dbReference type="RefSeq" id="WP_085935947.1">
    <property type="nucleotide sequence ID" value="NZ_FUWJ01000006.1"/>
</dbReference>
<keyword evidence="8" id="KW-1185">Reference proteome</keyword>
<dbReference type="STRING" id="225324.SAMN02745126_04277"/>
<keyword evidence="5 6" id="KW-0663">Pyridoxal phosphate</keyword>
<evidence type="ECO:0000256" key="6">
    <source>
        <dbReference type="RuleBase" id="RU003560"/>
    </source>
</evidence>
<dbReference type="Proteomes" id="UP000190092">
    <property type="component" value="Unassembled WGS sequence"/>
</dbReference>
<comment type="cofactor">
    <cofactor evidence="1">
        <name>pyridoxal 5'-phosphate</name>
        <dbReference type="ChEBI" id="CHEBI:597326"/>
    </cofactor>
</comment>
<protein>
    <submittedName>
        <fullName evidence="7">4-aminobutyrate---pyruvate transaminase</fullName>
    </submittedName>
</protein>
<dbReference type="GO" id="GO:0030170">
    <property type="term" value="F:pyridoxal phosphate binding"/>
    <property type="evidence" value="ECO:0007669"/>
    <property type="project" value="InterPro"/>
</dbReference>
<dbReference type="InterPro" id="IPR015421">
    <property type="entry name" value="PyrdxlP-dep_Trfase_major"/>
</dbReference>
<evidence type="ECO:0000313" key="8">
    <source>
        <dbReference type="Proteomes" id="UP000190092"/>
    </source>
</evidence>
<dbReference type="PANTHER" id="PTHR42684:SF3">
    <property type="entry name" value="ADENOSYLMETHIONINE-8-AMINO-7-OXONONANOATE AMINOTRANSFERASE"/>
    <property type="match status" value="1"/>
</dbReference>
<dbReference type="Gene3D" id="3.40.640.10">
    <property type="entry name" value="Type I PLP-dependent aspartate aminotransferase-like (Major domain)"/>
    <property type="match status" value="1"/>
</dbReference>
<evidence type="ECO:0000256" key="5">
    <source>
        <dbReference type="ARBA" id="ARBA00022898"/>
    </source>
</evidence>
<keyword evidence="3" id="KW-0032">Aminotransferase</keyword>
<gene>
    <name evidence="7" type="ORF">SAMN02745126_04277</name>
</gene>
<dbReference type="InterPro" id="IPR049704">
    <property type="entry name" value="Aminotrans_3_PPA_site"/>
</dbReference>
<dbReference type="NCBIfam" id="NF004767">
    <property type="entry name" value="PRK06105.1"/>
    <property type="match status" value="1"/>
</dbReference>
<dbReference type="InterPro" id="IPR015424">
    <property type="entry name" value="PyrdxlP-dep_Trfase"/>
</dbReference>
<dbReference type="GO" id="GO:0009102">
    <property type="term" value="P:biotin biosynthetic process"/>
    <property type="evidence" value="ECO:0007669"/>
    <property type="project" value="TreeGrafter"/>
</dbReference>
<dbReference type="GO" id="GO:0004015">
    <property type="term" value="F:adenosylmethionine-8-amino-7-oxononanoate transaminase activity"/>
    <property type="evidence" value="ECO:0007669"/>
    <property type="project" value="TreeGrafter"/>
</dbReference>
<sequence length="469" mass="51418">MNDVSRSFRGNSNAARDIAHHLHPYTNFKKHEATGPLTIVRGRGVYVMDDDGKEYIEGMAGLWSAALGFSNERLATVAYEQMKQLPFYHAFNQRSHEPAINLAEKLKAMAPVPMSKVFFANSGSEANDTVVKMVWYVNNALGRPHKKKIISRIKGYHGVTVAAASLTGLPNNHRSFDLPIANILHTSCPHYYRFGKDGETEEQFATRCAEELEQLILKEGGAEHVAAMICEPVMGAGGVIVPPKGYYEKIQAVCRKYDMLFIADEVICGFGRTGNVWGCQTLNIQPDILTCAKALSASFLPISAVMVNDKVYQALATESDKIGTWGHGFTYSGHPVAAAVALETQKIYDEIDLFGHAKRLSPVFQKHVASFADHPLVGEAMSVGMVGALEIVADKKTKAPFDPVAVGAGNRVYNHAVQHGLFIRNMGDRVAICPPLIINEAELADLFGRLRKAFDETLADLRSEGHFKG</sequence>
<proteinExistence type="inferred from homology"/>
<dbReference type="CDD" id="cd00610">
    <property type="entry name" value="OAT_like"/>
    <property type="match status" value="1"/>
</dbReference>
<reference evidence="8" key="1">
    <citation type="submission" date="2017-02" db="EMBL/GenBank/DDBJ databases">
        <authorList>
            <person name="Varghese N."/>
            <person name="Submissions S."/>
        </authorList>
    </citation>
    <scope>NUCLEOTIDE SEQUENCE [LARGE SCALE GENOMIC DNA]</scope>
    <source>
        <strain evidence="8">ATCC 27094</strain>
    </source>
</reference>
<evidence type="ECO:0000256" key="4">
    <source>
        <dbReference type="ARBA" id="ARBA00022679"/>
    </source>
</evidence>
<dbReference type="EMBL" id="FUWJ01000006">
    <property type="protein sequence ID" value="SKA22104.1"/>
    <property type="molecule type" value="Genomic_DNA"/>
</dbReference>
<dbReference type="AlphaFoldDB" id="A0A1T4S1I0"/>
<keyword evidence="4" id="KW-0808">Transferase</keyword>
<name>A0A1T4S1I0_9HYPH</name>
<dbReference type="Gene3D" id="3.90.1150.10">
    <property type="entry name" value="Aspartate Aminotransferase, domain 1"/>
    <property type="match status" value="1"/>
</dbReference>
<comment type="similarity">
    <text evidence="2 6">Belongs to the class-III pyridoxal-phosphate-dependent aminotransferase family.</text>
</comment>
<organism evidence="7 8">
    <name type="scientific">Enhydrobacter aerosaccus</name>
    <dbReference type="NCBI Taxonomy" id="225324"/>
    <lineage>
        <taxon>Bacteria</taxon>
        <taxon>Pseudomonadati</taxon>
        <taxon>Pseudomonadota</taxon>
        <taxon>Alphaproteobacteria</taxon>
        <taxon>Hyphomicrobiales</taxon>
        <taxon>Enhydrobacter</taxon>
    </lineage>
</organism>
<dbReference type="SUPFAM" id="SSF53383">
    <property type="entry name" value="PLP-dependent transferases"/>
    <property type="match status" value="1"/>
</dbReference>
<dbReference type="NCBIfam" id="NF005682">
    <property type="entry name" value="PRK07480.1"/>
    <property type="match status" value="1"/>
</dbReference>
<dbReference type="PANTHER" id="PTHR42684">
    <property type="entry name" value="ADENOSYLMETHIONINE-8-AMINO-7-OXONONANOATE AMINOTRANSFERASE"/>
    <property type="match status" value="1"/>
</dbReference>
<dbReference type="InterPro" id="IPR015422">
    <property type="entry name" value="PyrdxlP-dep_Trfase_small"/>
</dbReference>
<accession>A0A1T4S1I0</accession>
<keyword evidence="7" id="KW-0670">Pyruvate</keyword>
<evidence type="ECO:0000256" key="1">
    <source>
        <dbReference type="ARBA" id="ARBA00001933"/>
    </source>
</evidence>
<dbReference type="FunFam" id="3.40.640.10:FF:000014">
    <property type="entry name" value="Adenosylmethionine-8-amino-7-oxononanoate aminotransferase, probable"/>
    <property type="match status" value="1"/>
</dbReference>
<evidence type="ECO:0000256" key="3">
    <source>
        <dbReference type="ARBA" id="ARBA00022576"/>
    </source>
</evidence>
<dbReference type="GO" id="GO:0009448">
    <property type="term" value="P:gamma-aminobutyric acid metabolic process"/>
    <property type="evidence" value="ECO:0007669"/>
    <property type="project" value="TreeGrafter"/>
</dbReference>